<dbReference type="InterPro" id="IPR017871">
    <property type="entry name" value="ABC_transporter-like_CS"/>
</dbReference>
<keyword evidence="2" id="KW-1003">Cell membrane</keyword>
<name>A0A840IDE1_9ACTN</name>
<dbReference type="SUPFAM" id="SSF52540">
    <property type="entry name" value="P-loop containing nucleoside triphosphate hydrolases"/>
    <property type="match status" value="2"/>
</dbReference>
<accession>A0A840IDE1</accession>
<dbReference type="GO" id="GO:0005524">
    <property type="term" value="F:ATP binding"/>
    <property type="evidence" value="ECO:0007669"/>
    <property type="project" value="UniProtKB-KW"/>
</dbReference>
<dbReference type="InterPro" id="IPR003593">
    <property type="entry name" value="AAA+_ATPase"/>
</dbReference>
<dbReference type="CDD" id="cd03215">
    <property type="entry name" value="ABC_Carb_Monos_II"/>
    <property type="match status" value="1"/>
</dbReference>
<evidence type="ECO:0000256" key="6">
    <source>
        <dbReference type="ARBA" id="ARBA00022840"/>
    </source>
</evidence>
<dbReference type="PROSITE" id="PS00211">
    <property type="entry name" value="ABC_TRANSPORTER_1"/>
    <property type="match status" value="1"/>
</dbReference>
<organism evidence="11 12">
    <name type="scientific">Conexibacter arvalis</name>
    <dbReference type="NCBI Taxonomy" id="912552"/>
    <lineage>
        <taxon>Bacteria</taxon>
        <taxon>Bacillati</taxon>
        <taxon>Actinomycetota</taxon>
        <taxon>Thermoleophilia</taxon>
        <taxon>Solirubrobacterales</taxon>
        <taxon>Conexibacteraceae</taxon>
        <taxon>Conexibacter</taxon>
    </lineage>
</organism>
<evidence type="ECO:0000256" key="9">
    <source>
        <dbReference type="SAM" id="MobiDB-lite"/>
    </source>
</evidence>
<evidence type="ECO:0000256" key="4">
    <source>
        <dbReference type="ARBA" id="ARBA00022737"/>
    </source>
</evidence>
<keyword evidence="5" id="KW-0547">Nucleotide-binding</keyword>
<evidence type="ECO:0000313" key="11">
    <source>
        <dbReference type="EMBL" id="MBB4662869.1"/>
    </source>
</evidence>
<evidence type="ECO:0000256" key="8">
    <source>
        <dbReference type="ARBA" id="ARBA00023136"/>
    </source>
</evidence>
<dbReference type="SMART" id="SM00382">
    <property type="entry name" value="AAA"/>
    <property type="match status" value="2"/>
</dbReference>
<evidence type="ECO:0000256" key="5">
    <source>
        <dbReference type="ARBA" id="ARBA00022741"/>
    </source>
</evidence>
<comment type="caution">
    <text evidence="11">The sequence shown here is derived from an EMBL/GenBank/DDBJ whole genome shotgun (WGS) entry which is preliminary data.</text>
</comment>
<proteinExistence type="predicted"/>
<keyword evidence="4" id="KW-0677">Repeat</keyword>
<keyword evidence="1" id="KW-0813">Transport</keyword>
<dbReference type="PANTHER" id="PTHR43790:SF3">
    <property type="entry name" value="D-ALLOSE IMPORT ATP-BINDING PROTEIN ALSA-RELATED"/>
    <property type="match status" value="1"/>
</dbReference>
<keyword evidence="6 11" id="KW-0067">ATP-binding</keyword>
<dbReference type="InterPro" id="IPR003439">
    <property type="entry name" value="ABC_transporter-like_ATP-bd"/>
</dbReference>
<evidence type="ECO:0000256" key="1">
    <source>
        <dbReference type="ARBA" id="ARBA00022448"/>
    </source>
</evidence>
<keyword evidence="3" id="KW-0762">Sugar transport</keyword>
<evidence type="ECO:0000313" key="12">
    <source>
        <dbReference type="Proteomes" id="UP000585272"/>
    </source>
</evidence>
<dbReference type="Gene3D" id="3.40.50.300">
    <property type="entry name" value="P-loop containing nucleotide triphosphate hydrolases"/>
    <property type="match status" value="2"/>
</dbReference>
<dbReference type="Pfam" id="PF00005">
    <property type="entry name" value="ABC_tran"/>
    <property type="match status" value="2"/>
</dbReference>
<dbReference type="InterPro" id="IPR027417">
    <property type="entry name" value="P-loop_NTPase"/>
</dbReference>
<dbReference type="EMBL" id="JACHNU010000002">
    <property type="protein sequence ID" value="MBB4662869.1"/>
    <property type="molecule type" value="Genomic_DNA"/>
</dbReference>
<gene>
    <name evidence="11" type="ORF">BDZ31_002455</name>
</gene>
<dbReference type="PROSITE" id="PS50893">
    <property type="entry name" value="ABC_TRANSPORTER_2"/>
    <property type="match status" value="1"/>
</dbReference>
<keyword evidence="8" id="KW-0472">Membrane</keyword>
<evidence type="ECO:0000256" key="2">
    <source>
        <dbReference type="ARBA" id="ARBA00022475"/>
    </source>
</evidence>
<evidence type="ECO:0000256" key="7">
    <source>
        <dbReference type="ARBA" id="ARBA00022967"/>
    </source>
</evidence>
<feature type="region of interest" description="Disordered" evidence="9">
    <location>
        <begin position="1"/>
        <end position="25"/>
    </location>
</feature>
<dbReference type="AlphaFoldDB" id="A0A840IDE1"/>
<keyword evidence="7" id="KW-1278">Translocase</keyword>
<dbReference type="GO" id="GO:0016887">
    <property type="term" value="F:ATP hydrolysis activity"/>
    <property type="evidence" value="ECO:0007669"/>
    <property type="project" value="InterPro"/>
</dbReference>
<evidence type="ECO:0000256" key="3">
    <source>
        <dbReference type="ARBA" id="ARBA00022597"/>
    </source>
</evidence>
<protein>
    <submittedName>
        <fullName evidence="11">Ribose transport system ATP-binding protein</fullName>
    </submittedName>
</protein>
<sequence>MAERTPDTTAGAATRRPAGDAPGLAVRNLSKTFPGMRALRDVSFDVGRGEIHALLGGNGSGKSTLIKVLAGVHQGDPGGTVAVGGQRVESDAITPTWAQAAGIAFVHQDLGLFAPQTVAENLFCGQPYPRRLGRIDWRALRADARATLERLHVAVDPDTLVGDLRPADATLVAIARALRGRDDVHGGLLVLDEPTARLPQAQVDELLAALTRYAAAGQSILYVSHRLDEVLSFAHRVTVLRDGELVESRAVAGLEQAALARTIVGRAIAQAPSRPTRATEGEAPVLELRGVAGGPLAGVDLALAPREVVGVAGLVGSGRTSLLENVFGVRRPTAGEVLLEGRPLPPGDIAGAIARGLAYVPEDRARASAFGNLGLPENLSAADPAAYQVGGWFRQARERSDAVRAIADYAIRTPAVDARLAQLSGGNQQKVIVARWLRREPKALLLDEPTQGVDVGARAEIYAQIDAAVAQGAAVLLVSSDLEELLHLADRVVVLARGRVAATGTREQVDREWLIDHVYETSQEETRS</sequence>
<dbReference type="RefSeq" id="WP_183342380.1">
    <property type="nucleotide sequence ID" value="NZ_JACHNU010000002.1"/>
</dbReference>
<evidence type="ECO:0000259" key="10">
    <source>
        <dbReference type="PROSITE" id="PS50893"/>
    </source>
</evidence>
<dbReference type="PANTHER" id="PTHR43790">
    <property type="entry name" value="CARBOHYDRATE TRANSPORT ATP-BINDING PROTEIN MG119-RELATED"/>
    <property type="match status" value="1"/>
</dbReference>
<reference evidence="11 12" key="1">
    <citation type="submission" date="2020-08" db="EMBL/GenBank/DDBJ databases">
        <title>Genomic Encyclopedia of Archaeal and Bacterial Type Strains, Phase II (KMG-II): from individual species to whole genera.</title>
        <authorList>
            <person name="Goeker M."/>
        </authorList>
    </citation>
    <scope>NUCLEOTIDE SEQUENCE [LARGE SCALE GENOMIC DNA]</scope>
    <source>
        <strain evidence="11 12">DSM 23288</strain>
    </source>
</reference>
<keyword evidence="12" id="KW-1185">Reference proteome</keyword>
<dbReference type="Proteomes" id="UP000585272">
    <property type="component" value="Unassembled WGS sequence"/>
</dbReference>
<dbReference type="CDD" id="cd03216">
    <property type="entry name" value="ABC_Carb_Monos_I"/>
    <property type="match status" value="1"/>
</dbReference>
<feature type="compositionally biased region" description="Low complexity" evidence="9">
    <location>
        <begin position="7"/>
        <end position="23"/>
    </location>
</feature>
<feature type="domain" description="ABC transporter" evidence="10">
    <location>
        <begin position="24"/>
        <end position="522"/>
    </location>
</feature>
<dbReference type="InterPro" id="IPR050107">
    <property type="entry name" value="ABC_carbohydrate_import_ATPase"/>
</dbReference>